<keyword evidence="1" id="KW-0812">Transmembrane</keyword>
<dbReference type="AlphaFoldDB" id="A0A2T6ZXK1"/>
<proteinExistence type="predicted"/>
<feature type="transmembrane region" description="Helical" evidence="1">
    <location>
        <begin position="6"/>
        <end position="27"/>
    </location>
</feature>
<evidence type="ECO:0000256" key="1">
    <source>
        <dbReference type="SAM" id="Phobius"/>
    </source>
</evidence>
<keyword evidence="1" id="KW-1133">Transmembrane helix</keyword>
<protein>
    <submittedName>
        <fullName evidence="2">Uncharacterized protein</fullName>
    </submittedName>
</protein>
<reference evidence="2 3" key="1">
    <citation type="submission" date="2017-04" db="EMBL/GenBank/DDBJ databases">
        <title>Draft genome sequence of Tuber borchii Vittad., a whitish edible truffle.</title>
        <authorList>
            <consortium name="DOE Joint Genome Institute"/>
            <person name="Murat C."/>
            <person name="Kuo A."/>
            <person name="Barry K.W."/>
            <person name="Clum A."/>
            <person name="Dockter R.B."/>
            <person name="Fauchery L."/>
            <person name="Iotti M."/>
            <person name="Kohler A."/>
            <person name="Labutti K."/>
            <person name="Lindquist E.A."/>
            <person name="Lipzen A."/>
            <person name="Ohm R.A."/>
            <person name="Wang M."/>
            <person name="Grigoriev I.V."/>
            <person name="Zambonelli A."/>
            <person name="Martin F.M."/>
        </authorList>
    </citation>
    <scope>NUCLEOTIDE SEQUENCE [LARGE SCALE GENOMIC DNA]</scope>
    <source>
        <strain evidence="2 3">Tbo3840</strain>
    </source>
</reference>
<evidence type="ECO:0000313" key="3">
    <source>
        <dbReference type="Proteomes" id="UP000244722"/>
    </source>
</evidence>
<accession>A0A2T6ZXK1</accession>
<sequence>MIRVTLYSYVWGLHVLYGVGCDVMGWHGDGMGWGIQGKIPILVDVWLSLCFACFDYGWTDTKKNERTKEQFVFFFISFFFHPLPLSISLFLSLFSFPSLLIRECRYVLRAHTCFLSAASSLIGVGGWELRHSTSFSNVD</sequence>
<organism evidence="2 3">
    <name type="scientific">Tuber borchii</name>
    <name type="common">White truffle</name>
    <dbReference type="NCBI Taxonomy" id="42251"/>
    <lineage>
        <taxon>Eukaryota</taxon>
        <taxon>Fungi</taxon>
        <taxon>Dikarya</taxon>
        <taxon>Ascomycota</taxon>
        <taxon>Pezizomycotina</taxon>
        <taxon>Pezizomycetes</taxon>
        <taxon>Pezizales</taxon>
        <taxon>Tuberaceae</taxon>
        <taxon>Tuber</taxon>
    </lineage>
</organism>
<dbReference type="EMBL" id="NESQ01000071">
    <property type="protein sequence ID" value="PUU80213.1"/>
    <property type="molecule type" value="Genomic_DNA"/>
</dbReference>
<feature type="transmembrane region" description="Helical" evidence="1">
    <location>
        <begin position="39"/>
        <end position="59"/>
    </location>
</feature>
<dbReference type="Proteomes" id="UP000244722">
    <property type="component" value="Unassembled WGS sequence"/>
</dbReference>
<keyword evidence="3" id="KW-1185">Reference proteome</keyword>
<comment type="caution">
    <text evidence="2">The sequence shown here is derived from an EMBL/GenBank/DDBJ whole genome shotgun (WGS) entry which is preliminary data.</text>
</comment>
<feature type="transmembrane region" description="Helical" evidence="1">
    <location>
        <begin position="71"/>
        <end position="94"/>
    </location>
</feature>
<evidence type="ECO:0000313" key="2">
    <source>
        <dbReference type="EMBL" id="PUU80213.1"/>
    </source>
</evidence>
<name>A0A2T6ZXK1_TUBBO</name>
<gene>
    <name evidence="2" type="ORF">B9Z19DRAFT_758265</name>
</gene>
<keyword evidence="1" id="KW-0472">Membrane</keyword>